<reference evidence="2" key="2">
    <citation type="journal article" date="2015" name="Data Brief">
        <title>Shoot transcriptome of the giant reed, Arundo donax.</title>
        <authorList>
            <person name="Barrero R.A."/>
            <person name="Guerrero F.D."/>
            <person name="Moolhuijzen P."/>
            <person name="Goolsby J.A."/>
            <person name="Tidwell J."/>
            <person name="Bellgard S.E."/>
            <person name="Bellgard M.I."/>
        </authorList>
    </citation>
    <scope>NUCLEOTIDE SEQUENCE</scope>
    <source>
        <tissue evidence="2">Shoot tissue taken approximately 20 cm above the soil surface</tissue>
    </source>
</reference>
<proteinExistence type="predicted"/>
<dbReference type="EMBL" id="GBRH01210765">
    <property type="protein sequence ID" value="JAD87130.1"/>
    <property type="molecule type" value="Transcribed_RNA"/>
</dbReference>
<dbReference type="AlphaFoldDB" id="A0A0A9DNC9"/>
<protein>
    <submittedName>
        <fullName evidence="2">Uncharacterized protein</fullName>
    </submittedName>
</protein>
<feature type="compositionally biased region" description="Low complexity" evidence="1">
    <location>
        <begin position="31"/>
        <end position="49"/>
    </location>
</feature>
<feature type="region of interest" description="Disordered" evidence="1">
    <location>
        <begin position="1"/>
        <end position="54"/>
    </location>
</feature>
<name>A0A0A9DNC9_ARUDO</name>
<evidence type="ECO:0000256" key="1">
    <source>
        <dbReference type="SAM" id="MobiDB-lite"/>
    </source>
</evidence>
<reference evidence="2" key="1">
    <citation type="submission" date="2014-09" db="EMBL/GenBank/DDBJ databases">
        <authorList>
            <person name="Magalhaes I.L.F."/>
            <person name="Oliveira U."/>
            <person name="Santos F.R."/>
            <person name="Vidigal T.H.D.A."/>
            <person name="Brescovit A.D."/>
            <person name="Santos A.J."/>
        </authorList>
    </citation>
    <scope>NUCLEOTIDE SEQUENCE</scope>
    <source>
        <tissue evidence="2">Shoot tissue taken approximately 20 cm above the soil surface</tissue>
    </source>
</reference>
<organism evidence="2">
    <name type="scientific">Arundo donax</name>
    <name type="common">Giant reed</name>
    <name type="synonym">Donax arundinaceus</name>
    <dbReference type="NCBI Taxonomy" id="35708"/>
    <lineage>
        <taxon>Eukaryota</taxon>
        <taxon>Viridiplantae</taxon>
        <taxon>Streptophyta</taxon>
        <taxon>Embryophyta</taxon>
        <taxon>Tracheophyta</taxon>
        <taxon>Spermatophyta</taxon>
        <taxon>Magnoliopsida</taxon>
        <taxon>Liliopsida</taxon>
        <taxon>Poales</taxon>
        <taxon>Poaceae</taxon>
        <taxon>PACMAD clade</taxon>
        <taxon>Arundinoideae</taxon>
        <taxon>Arundineae</taxon>
        <taxon>Arundo</taxon>
    </lineage>
</organism>
<accession>A0A0A9DNC9</accession>
<sequence length="121" mass="13079">MTPLGVRPSGPASWYDTRRVRPSATRSGTGTAAEAARTSPRTATSALSSNRRRRTSSLLLSSLLSFFLPASSSEASGRYSRRGASHSGFSPPARSVGVFTRWGRRLPWTFLADDEVTKMDA</sequence>
<evidence type="ECO:0000313" key="2">
    <source>
        <dbReference type="EMBL" id="JAD87130.1"/>
    </source>
</evidence>